<comment type="subcellular location">
    <subcellularLocation>
        <location evidence="1">Virion</location>
    </subcellularLocation>
</comment>
<evidence type="ECO:0000256" key="3">
    <source>
        <dbReference type="ARBA" id="ARBA00023219"/>
    </source>
</evidence>
<dbReference type="Proteomes" id="UP000295169">
    <property type="component" value="Unassembled WGS sequence"/>
</dbReference>
<protein>
    <submittedName>
        <fullName evidence="4">Head-to-tail connecting protein</fullName>
    </submittedName>
</protein>
<keyword evidence="2" id="KW-1188">Viral release from host cell</keyword>
<reference evidence="4 5" key="1">
    <citation type="submission" date="2019-03" db="EMBL/GenBank/DDBJ databases">
        <title>Genomic Encyclopedia of Type Strains, Phase IV (KMG-IV): sequencing the most valuable type-strain genomes for metagenomic binning, comparative biology and taxonomic classification.</title>
        <authorList>
            <person name="Goeker M."/>
        </authorList>
    </citation>
    <scope>NUCLEOTIDE SEQUENCE [LARGE SCALE GENOMIC DNA]</scope>
    <source>
        <strain evidence="4 5">DSM 2286</strain>
    </source>
</reference>
<dbReference type="RefSeq" id="WP_131299485.1">
    <property type="nucleotide sequence ID" value="NZ_JBHLST010000030.1"/>
</dbReference>
<evidence type="ECO:0000256" key="1">
    <source>
        <dbReference type="ARBA" id="ARBA00004328"/>
    </source>
</evidence>
<dbReference type="AlphaFoldDB" id="A0A4R1PG41"/>
<comment type="caution">
    <text evidence="4">The sequence shown here is derived from an EMBL/GenBank/DDBJ whole genome shotgun (WGS) entry which is preliminary data.</text>
</comment>
<dbReference type="Pfam" id="PF12236">
    <property type="entry name" value="Head-tail_con"/>
    <property type="match status" value="1"/>
</dbReference>
<gene>
    <name evidence="4" type="ORF">EV691_13516</name>
</gene>
<organism evidence="4 5">
    <name type="scientific">Azotobacter chroococcum</name>
    <dbReference type="NCBI Taxonomy" id="353"/>
    <lineage>
        <taxon>Bacteria</taxon>
        <taxon>Pseudomonadati</taxon>
        <taxon>Pseudomonadota</taxon>
        <taxon>Gammaproteobacteria</taxon>
        <taxon>Pseudomonadales</taxon>
        <taxon>Pseudomonadaceae</taxon>
        <taxon>Azotobacter</taxon>
    </lineage>
</organism>
<keyword evidence="3" id="KW-0231">Viral genome packaging</keyword>
<accession>A0A4R1PG41</accession>
<proteinExistence type="predicted"/>
<dbReference type="EMBL" id="SMMU01000035">
    <property type="protein sequence ID" value="TCL22067.1"/>
    <property type="molecule type" value="Genomic_DNA"/>
</dbReference>
<name>A0A4R1PG41_9GAMM</name>
<sequence>MAESLRRRAEKRLALLKTERQSWETNWRELSDFIQPMRSRLLCTEVNKGDRRNNKIINNEATEDAGTLAAGMMSGLTSRSRPWFNLMTKSREAMEFGPVKNWLFECTERMRDVLLRSNFYNCMHVAYLEMGVFGTGAVWIEQDPRAVIKCEAFTAGEYYVANGADGRTNAFYREFKLTAAQMSERFGVEALSPQARAALNESRQDTWFDCVQMVEPNAEHSPGSRLSRHLPFVSLTWEKPAPPDKVLEHAGMHEFPVAVMRWDVLPGDCYGTGPGRRCIGDIKALQLYERSSARLVETGANPPLQAPSSLRGQPSSTLPGGITYVDMVGSQNQIAPIYEPNPQWLAAIEAKIARHEERIRRSFYADLFLMISQMDDVRTATEIAARKEEKMAMLGPVVERVDFEGLDPIIERVFGIMLRQSLPIWAGIIDGEPLLPEPPEELGSGEVEADYISILAQAQKAQAVTSLERYAQFVGGLAGAFPEAADKLDSDQLIDEYAESIGVVPTVVRGDDEVDTIRQQRAQIAQQQQAQEALANGIQGAKLLSETQLTPDNALGQIIGA</sequence>
<evidence type="ECO:0000313" key="4">
    <source>
        <dbReference type="EMBL" id="TCL22067.1"/>
    </source>
</evidence>
<evidence type="ECO:0000313" key="5">
    <source>
        <dbReference type="Proteomes" id="UP000295169"/>
    </source>
</evidence>
<dbReference type="InterPro" id="IPR020991">
    <property type="entry name" value="Connector_podovirus"/>
</dbReference>
<evidence type="ECO:0000256" key="2">
    <source>
        <dbReference type="ARBA" id="ARBA00022612"/>
    </source>
</evidence>